<feature type="region of interest" description="Disordered" evidence="1">
    <location>
        <begin position="90"/>
        <end position="110"/>
    </location>
</feature>
<reference evidence="2 3" key="1">
    <citation type="submission" date="2018-09" db="EMBL/GenBank/DDBJ databases">
        <title>Genome sequencing of strain 6GH32-13.</title>
        <authorList>
            <person name="Weon H.-Y."/>
            <person name="Heo J."/>
            <person name="Kwon S.-W."/>
        </authorList>
    </citation>
    <scope>NUCLEOTIDE SEQUENCE [LARGE SCALE GENOMIC DNA]</scope>
    <source>
        <strain evidence="2 3">5GH32-13</strain>
    </source>
</reference>
<organism evidence="2 3">
    <name type="scientific">Paraflavitalea soli</name>
    <dbReference type="NCBI Taxonomy" id="2315862"/>
    <lineage>
        <taxon>Bacteria</taxon>
        <taxon>Pseudomonadati</taxon>
        <taxon>Bacteroidota</taxon>
        <taxon>Chitinophagia</taxon>
        <taxon>Chitinophagales</taxon>
        <taxon>Chitinophagaceae</taxon>
        <taxon>Paraflavitalea</taxon>
    </lineage>
</organism>
<dbReference type="EMBL" id="CP032157">
    <property type="protein sequence ID" value="AXY75922.1"/>
    <property type="molecule type" value="Genomic_DNA"/>
</dbReference>
<dbReference type="OrthoDB" id="853418at2"/>
<evidence type="ECO:0000313" key="2">
    <source>
        <dbReference type="EMBL" id="AXY75922.1"/>
    </source>
</evidence>
<dbReference type="AlphaFoldDB" id="A0A3B7MN77"/>
<proteinExistence type="predicted"/>
<protein>
    <submittedName>
        <fullName evidence="2">Uncharacterized protein</fullName>
    </submittedName>
</protein>
<accession>A0A3B7MN77</accession>
<sequence>MQKSNKRITKPTKERLKEEEKLQPLPVLSDFCDSYHLHEVKQILWDWLVTALGKSHSIYDEGKERSNLFFFYEKVETLIEAVYVIHEQEEKASQSKQAGPKGKPPKQSPS</sequence>
<evidence type="ECO:0000256" key="1">
    <source>
        <dbReference type="SAM" id="MobiDB-lite"/>
    </source>
</evidence>
<dbReference type="RefSeq" id="WP_119051803.1">
    <property type="nucleotide sequence ID" value="NZ_CP032157.1"/>
</dbReference>
<dbReference type="Proteomes" id="UP000263900">
    <property type="component" value="Chromosome"/>
</dbReference>
<name>A0A3B7MN77_9BACT</name>
<gene>
    <name evidence="2" type="ORF">D3H65_18895</name>
</gene>
<evidence type="ECO:0000313" key="3">
    <source>
        <dbReference type="Proteomes" id="UP000263900"/>
    </source>
</evidence>
<dbReference type="KEGG" id="pseg:D3H65_18895"/>
<keyword evidence="3" id="KW-1185">Reference proteome</keyword>